<dbReference type="EMBL" id="FNFU01000011">
    <property type="protein sequence ID" value="SDK70527.1"/>
    <property type="molecule type" value="Genomic_DNA"/>
</dbReference>
<dbReference type="InterPro" id="IPR000182">
    <property type="entry name" value="GNAT_dom"/>
</dbReference>
<evidence type="ECO:0000313" key="1">
    <source>
        <dbReference type="EMBL" id="SDK70527.1"/>
    </source>
</evidence>
<dbReference type="PROSITE" id="PS51186">
    <property type="entry name" value="GNAT"/>
    <property type="match status" value="1"/>
</dbReference>
<dbReference type="SUPFAM" id="SSF55729">
    <property type="entry name" value="Acyl-CoA N-acyltransferases (Nat)"/>
    <property type="match status" value="1"/>
</dbReference>
<dbReference type="PANTHER" id="PTHR43792:SF1">
    <property type="entry name" value="N-ACETYLTRANSFERASE DOMAIN-CONTAINING PROTEIN"/>
    <property type="match status" value="1"/>
</dbReference>
<dbReference type="GO" id="GO:0016747">
    <property type="term" value="F:acyltransferase activity, transferring groups other than amino-acyl groups"/>
    <property type="evidence" value="ECO:0007669"/>
    <property type="project" value="InterPro"/>
</dbReference>
<proteinExistence type="predicted"/>
<keyword evidence="1" id="KW-0808">Transferase</keyword>
<dbReference type="RefSeq" id="WP_092323731.1">
    <property type="nucleotide sequence ID" value="NZ_FNFU01000011.1"/>
</dbReference>
<dbReference type="InterPro" id="IPR016181">
    <property type="entry name" value="Acyl_CoA_acyltransferase"/>
</dbReference>
<evidence type="ECO:0000313" key="2">
    <source>
        <dbReference type="Proteomes" id="UP000198701"/>
    </source>
</evidence>
<dbReference type="STRING" id="386301.SAMN05216282_1119"/>
<keyword evidence="2" id="KW-1185">Reference proteome</keyword>
<dbReference type="AlphaFoldDB" id="A0A1G9E383"/>
<dbReference type="Gene3D" id="3.40.630.30">
    <property type="match status" value="1"/>
</dbReference>
<dbReference type="Proteomes" id="UP000198701">
    <property type="component" value="Unassembled WGS sequence"/>
</dbReference>
<dbReference type="InterPro" id="IPR051531">
    <property type="entry name" value="N-acetyltransferase"/>
</dbReference>
<sequence>MAYPLITERLSIAPLAGADAAAFARYRQEPGVALYQSWSADFSEAAALSIVAGQPAGDLPGPGQWLQLGVHFRNGGRLLGDVAVHRLSEQPDTFELGVTFAGEHQGRGYATESMLALLGFLFDVHGAHRVLAHCDARNGAVAAVLRKAGLQQESRQVEADWFKGEWTTLDTYALLGREWPRGAARG</sequence>
<name>A0A1G9E383_9MICO</name>
<gene>
    <name evidence="1" type="ORF">SAMN05216282_1119</name>
</gene>
<protein>
    <submittedName>
        <fullName evidence="1">Protein N-acetyltransferase, RimJ/RimL family</fullName>
    </submittedName>
</protein>
<dbReference type="Pfam" id="PF13302">
    <property type="entry name" value="Acetyltransf_3"/>
    <property type="match status" value="1"/>
</dbReference>
<dbReference type="OrthoDB" id="9132139at2"/>
<reference evidence="1 2" key="1">
    <citation type="submission" date="2016-10" db="EMBL/GenBank/DDBJ databases">
        <authorList>
            <person name="de Groot N.N."/>
        </authorList>
    </citation>
    <scope>NUCLEOTIDE SEQUENCE [LARGE SCALE GENOMIC DNA]</scope>
    <source>
        <strain evidence="1 2">CGMCC 1.5382</strain>
    </source>
</reference>
<accession>A0A1G9E383</accession>
<organism evidence="1 2">
    <name type="scientific">Cryobacterium psychrotolerans</name>
    <dbReference type="NCBI Taxonomy" id="386301"/>
    <lineage>
        <taxon>Bacteria</taxon>
        <taxon>Bacillati</taxon>
        <taxon>Actinomycetota</taxon>
        <taxon>Actinomycetes</taxon>
        <taxon>Micrococcales</taxon>
        <taxon>Microbacteriaceae</taxon>
        <taxon>Cryobacterium</taxon>
    </lineage>
</organism>
<dbReference type="PANTHER" id="PTHR43792">
    <property type="entry name" value="GNAT FAMILY, PUTATIVE (AFU_ORTHOLOGUE AFUA_3G00765)-RELATED-RELATED"/>
    <property type="match status" value="1"/>
</dbReference>